<dbReference type="Gene3D" id="2.60.40.1120">
    <property type="entry name" value="Carboxypeptidase-like, regulatory domain"/>
    <property type="match status" value="1"/>
</dbReference>
<dbReference type="AlphaFoldDB" id="A0A1N6GEA1"/>
<dbReference type="InterPro" id="IPR008969">
    <property type="entry name" value="CarboxyPept-like_regulatory"/>
</dbReference>
<dbReference type="Pfam" id="PF13620">
    <property type="entry name" value="CarboxypepD_reg"/>
    <property type="match status" value="1"/>
</dbReference>
<dbReference type="SUPFAM" id="SSF56935">
    <property type="entry name" value="Porins"/>
    <property type="match status" value="1"/>
</dbReference>
<accession>A0A1N6GEA1</accession>
<keyword evidence="1" id="KW-0732">Signal</keyword>
<dbReference type="EMBL" id="FSRA01000001">
    <property type="protein sequence ID" value="SIO05865.1"/>
    <property type="molecule type" value="Genomic_DNA"/>
</dbReference>
<dbReference type="Proteomes" id="UP000185003">
    <property type="component" value="Unassembled WGS sequence"/>
</dbReference>
<dbReference type="InterPro" id="IPR041700">
    <property type="entry name" value="OMP_b-brl_3"/>
</dbReference>
<sequence length="941" mass="105921">MLRSLLASILLMCSLYSVAQQKSTLRGTVADSTNKELLEMASVSVQDPKDSSLITYTLTDKKGAFVLNGLPENKAVRLLISYTGYRTYARILPADRTTDLGQIFLPLATRDLNTVVIEGDRPPVAIRADTIEFNAAAFKTRPNAVVEDLLKKLPGVDIDEEGGITVNGKKVSRILVDGREFFANDPKLATKNLPSNIVDKVQVMDTKTKQEAKMGVQKDGEDRTINLTLKPDKKKGLFGRLSAGYGTDERFEASGMVNYFNGPKQISALGSSNNLNKIGFSQGEMMAVAERKGGTSVMVSGGGIEVNGISFGGGGEGIRTASTLGYNFNDRWNDKANVNNSYFFNNTNARNYSISNRQRLIDNYNIYGIKDGYGRNSNHRVNFSVDIELDSVTQLSIRPSFDYTKQSANNNTDETTRDENNALVNTNKTTNRSLSNRYNFQNNIDFTRQLKKKGRSIGFNFSNTYNTQEGNAYIKSDRDFYENELVDSTANTNQRTVSDNKNENYRLQLSFNEPLSAAWKLNVSYAWNYNLSKSNRRTYNYNEGAKDYTELDSLFTNQFRTLNTSQQPQLSFVYASKDKKWNANLGGTVYLNVLDNYSYTDNTTLRQYQTNLSPNSRISYRFKNNGNLSLNYNGYMQQPSVDQLQPVRDNANTLNIRVGNPDLKPSFSQSIRFGYDRFSPTGFGIFSGIGITPVLNRFSTATRILSGGGQETKAINVDGTYSINANINVSKNKKAKDYQWRINGGFFGNGSKNINFSTLGNPKGDTVLRANSTMNWSLSPMLNFSYSYKELLDITMMYRPSFNAVKYSVTPPNSQNSYYTHRANVGATLYWPYNFSLENDVNYTYNSRTSPGFRKGVVLWNMGLAYDFFKDKSAQVKVSAYDLLRQNTSVRRMQSDYYIDDYQTNIVEQYFMLTFSYNISKFGAKPKTSNRRGQGGGFMIW</sequence>
<protein>
    <submittedName>
        <fullName evidence="3">CarboxypepD_reg-like domain-containing protein</fullName>
    </submittedName>
</protein>
<feature type="chain" id="PRO_5012365024" evidence="1">
    <location>
        <begin position="20"/>
        <end position="941"/>
    </location>
</feature>
<feature type="domain" description="Outer membrane protein beta-barrel" evidence="2">
    <location>
        <begin position="449"/>
        <end position="789"/>
    </location>
</feature>
<name>A0A1N6GEA1_9BACT</name>
<evidence type="ECO:0000259" key="2">
    <source>
        <dbReference type="Pfam" id="PF14905"/>
    </source>
</evidence>
<keyword evidence="4" id="KW-1185">Reference proteome</keyword>
<evidence type="ECO:0000256" key="1">
    <source>
        <dbReference type="SAM" id="SignalP"/>
    </source>
</evidence>
<dbReference type="OrthoDB" id="606930at2"/>
<feature type="signal peptide" evidence="1">
    <location>
        <begin position="1"/>
        <end position="19"/>
    </location>
</feature>
<evidence type="ECO:0000313" key="3">
    <source>
        <dbReference type="EMBL" id="SIO05865.1"/>
    </source>
</evidence>
<dbReference type="Pfam" id="PF14905">
    <property type="entry name" value="OMP_b-brl_3"/>
    <property type="match status" value="1"/>
</dbReference>
<organism evidence="3 4">
    <name type="scientific">Chitinophaga niabensis</name>
    <dbReference type="NCBI Taxonomy" id="536979"/>
    <lineage>
        <taxon>Bacteria</taxon>
        <taxon>Pseudomonadati</taxon>
        <taxon>Bacteroidota</taxon>
        <taxon>Chitinophagia</taxon>
        <taxon>Chitinophagales</taxon>
        <taxon>Chitinophagaceae</taxon>
        <taxon>Chitinophaga</taxon>
    </lineage>
</organism>
<dbReference type="STRING" id="536979.SAMN04488055_2727"/>
<dbReference type="SUPFAM" id="SSF49464">
    <property type="entry name" value="Carboxypeptidase regulatory domain-like"/>
    <property type="match status" value="1"/>
</dbReference>
<gene>
    <name evidence="3" type="ORF">SAMN04488055_2727</name>
</gene>
<evidence type="ECO:0000313" key="4">
    <source>
        <dbReference type="Proteomes" id="UP000185003"/>
    </source>
</evidence>
<proteinExistence type="predicted"/>
<reference evidence="4" key="1">
    <citation type="submission" date="2016-11" db="EMBL/GenBank/DDBJ databases">
        <authorList>
            <person name="Varghese N."/>
            <person name="Submissions S."/>
        </authorList>
    </citation>
    <scope>NUCLEOTIDE SEQUENCE [LARGE SCALE GENOMIC DNA]</scope>
    <source>
        <strain evidence="4">DSM 24787</strain>
    </source>
</reference>
<dbReference type="RefSeq" id="WP_084185557.1">
    <property type="nucleotide sequence ID" value="NZ_FSRA01000001.1"/>
</dbReference>